<dbReference type="RefSeq" id="WP_141644974.1">
    <property type="nucleotide sequence ID" value="NZ_VIFM01000104.1"/>
</dbReference>
<dbReference type="Proteomes" id="UP000315369">
    <property type="component" value="Unassembled WGS sequence"/>
</dbReference>
<dbReference type="OrthoDB" id="9892650at2"/>
<accession>A0A540WWD6</accession>
<dbReference type="AlphaFoldDB" id="A0A540WWD6"/>
<reference evidence="1 2" key="1">
    <citation type="submission" date="2019-06" db="EMBL/GenBank/DDBJ databases">
        <authorList>
            <person name="Livingstone P."/>
            <person name="Whitworth D."/>
        </authorList>
    </citation>
    <scope>NUCLEOTIDE SEQUENCE [LARGE SCALE GENOMIC DNA]</scope>
    <source>
        <strain evidence="1 2">AM401</strain>
    </source>
</reference>
<organism evidence="1 2">
    <name type="scientific">Myxococcus llanfairpwllgwyngyllgogerychwyrndrobwllllantysiliogogogochensis</name>
    <dbReference type="NCBI Taxonomy" id="2590453"/>
    <lineage>
        <taxon>Bacteria</taxon>
        <taxon>Pseudomonadati</taxon>
        <taxon>Myxococcota</taxon>
        <taxon>Myxococcia</taxon>
        <taxon>Myxococcales</taxon>
        <taxon>Cystobacterineae</taxon>
        <taxon>Myxococcaceae</taxon>
        <taxon>Myxococcus</taxon>
    </lineage>
</organism>
<evidence type="ECO:0000313" key="1">
    <source>
        <dbReference type="EMBL" id="TQF13325.1"/>
    </source>
</evidence>
<evidence type="ECO:0000313" key="2">
    <source>
        <dbReference type="Proteomes" id="UP000315369"/>
    </source>
</evidence>
<gene>
    <name evidence="1" type="ORF">FJV41_24540</name>
</gene>
<proteinExistence type="predicted"/>
<protein>
    <submittedName>
        <fullName evidence="1">Uncharacterized protein</fullName>
    </submittedName>
</protein>
<comment type="caution">
    <text evidence="1">The sequence shown here is derived from an EMBL/GenBank/DDBJ whole genome shotgun (WGS) entry which is preliminary data.</text>
</comment>
<dbReference type="EMBL" id="VIFM01000104">
    <property type="protein sequence ID" value="TQF13325.1"/>
    <property type="molecule type" value="Genomic_DNA"/>
</dbReference>
<sequence length="233" mass="23967">MSVASSALLSRSGVSRGWLFGAAVAMALVVVTPGRADAQCTSWPTNTTVTPGAAYSDTINVSGLAYGTYIITASFSGSAGLINMAFSAVPGVSWSNGTKGFIGSSTTMYMSFIMAPGALPGRWSTVTMNVANTAGQTVCSSSFVVFVAGDACPGDVVWNGTTVDATFDGANCYVASMPAGDGSPFMHANNYYMTRGPNNVCEAGWFDGANCYLGTPPSGKSGFFWGSAFYYSP</sequence>
<name>A0A540WWD6_9BACT</name>
<keyword evidence="2" id="KW-1185">Reference proteome</keyword>